<organism evidence="3 4">
    <name type="scientific">Hyphomonas atlantica</name>
    <dbReference type="NCBI Taxonomy" id="1280948"/>
    <lineage>
        <taxon>Bacteria</taxon>
        <taxon>Pseudomonadati</taxon>
        <taxon>Pseudomonadota</taxon>
        <taxon>Alphaproteobacteria</taxon>
        <taxon>Hyphomonadales</taxon>
        <taxon>Hyphomonadaceae</taxon>
        <taxon>Hyphomonas</taxon>
    </lineage>
</organism>
<protein>
    <recommendedName>
        <fullName evidence="2">DUF5681 domain-containing protein</fullName>
    </recommendedName>
</protein>
<gene>
    <name evidence="3" type="ORF">HY36_12170</name>
</gene>
<dbReference type="PATRIC" id="fig|1280948.3.peg.668"/>
<dbReference type="Pfam" id="PF18932">
    <property type="entry name" value="DUF5681"/>
    <property type="match status" value="1"/>
</dbReference>
<dbReference type="RefSeq" id="WP_035548450.1">
    <property type="nucleotide sequence ID" value="NZ_AWFH01000002.1"/>
</dbReference>
<keyword evidence="4" id="KW-1185">Reference proteome</keyword>
<feature type="domain" description="DUF5681" evidence="2">
    <location>
        <begin position="15"/>
        <end position="89"/>
    </location>
</feature>
<dbReference type="STRING" id="1280948.HY36_12170"/>
<sequence>MSKTANAGGYGKPPKKHQFKPGQSGNPKGRPKDARSFKTALSKELETRLEIKEAGKAKKVSKLEAVAKRLVTDALNGNPKALTELLRQLNLHFGDAPDVDPRQQPASAEDQALLARFIERAIAEKGAKDD</sequence>
<evidence type="ECO:0000259" key="2">
    <source>
        <dbReference type="Pfam" id="PF18932"/>
    </source>
</evidence>
<accession>A0A059E9J5</accession>
<dbReference type="AlphaFoldDB" id="A0A059E9J5"/>
<feature type="region of interest" description="Disordered" evidence="1">
    <location>
        <begin position="1"/>
        <end position="37"/>
    </location>
</feature>
<proteinExistence type="predicted"/>
<dbReference type="Proteomes" id="UP000024547">
    <property type="component" value="Unassembled WGS sequence"/>
</dbReference>
<reference evidence="3 4" key="1">
    <citation type="journal article" date="2014" name="Antonie Van Leeuwenhoek">
        <title>Hyphomonas beringensis sp. nov. and Hyphomonas chukchiensis sp. nov., isolated from surface seawater of the Bering Sea and Chukchi Sea.</title>
        <authorList>
            <person name="Li C."/>
            <person name="Lai Q."/>
            <person name="Li G."/>
            <person name="Dong C."/>
            <person name="Wang J."/>
            <person name="Liao Y."/>
            <person name="Shao Z."/>
        </authorList>
    </citation>
    <scope>NUCLEOTIDE SEQUENCE [LARGE SCALE GENOMIC DNA]</scope>
    <source>
        <strain evidence="3 4">22II1-22F38</strain>
    </source>
</reference>
<evidence type="ECO:0000256" key="1">
    <source>
        <dbReference type="SAM" id="MobiDB-lite"/>
    </source>
</evidence>
<evidence type="ECO:0000313" key="3">
    <source>
        <dbReference type="EMBL" id="KCZ64594.1"/>
    </source>
</evidence>
<evidence type="ECO:0000313" key="4">
    <source>
        <dbReference type="Proteomes" id="UP000024547"/>
    </source>
</evidence>
<name>A0A059E9J5_9PROT</name>
<comment type="caution">
    <text evidence="3">The sequence shown here is derived from an EMBL/GenBank/DDBJ whole genome shotgun (WGS) entry which is preliminary data.</text>
</comment>
<dbReference type="eggNOG" id="ENOG50332VX">
    <property type="taxonomic scope" value="Bacteria"/>
</dbReference>
<dbReference type="OrthoDB" id="2086138at2"/>
<dbReference type="InterPro" id="IPR043736">
    <property type="entry name" value="DUF5681"/>
</dbReference>
<dbReference type="EMBL" id="AWFH01000002">
    <property type="protein sequence ID" value="KCZ64594.1"/>
    <property type="molecule type" value="Genomic_DNA"/>
</dbReference>